<keyword evidence="1" id="KW-0812">Transmembrane</keyword>
<evidence type="ECO:0000256" key="1">
    <source>
        <dbReference type="SAM" id="Phobius"/>
    </source>
</evidence>
<dbReference type="Proteomes" id="UP000184147">
    <property type="component" value="Unassembled WGS sequence"/>
</dbReference>
<dbReference type="STRING" id="1124188.SAMN05444377_11537"/>
<dbReference type="EMBL" id="FQVQ01000015">
    <property type="protein sequence ID" value="SHF66788.1"/>
    <property type="molecule type" value="Genomic_DNA"/>
</dbReference>
<evidence type="ECO:0000313" key="2">
    <source>
        <dbReference type="EMBL" id="SHF66788.1"/>
    </source>
</evidence>
<reference evidence="2 3" key="1">
    <citation type="submission" date="2016-11" db="EMBL/GenBank/DDBJ databases">
        <authorList>
            <person name="Jaros S."/>
            <person name="Januszkiewicz K."/>
            <person name="Wedrychowicz H."/>
        </authorList>
    </citation>
    <scope>NUCLEOTIDE SEQUENCE [LARGE SCALE GENOMIC DNA]</scope>
    <source>
        <strain evidence="2 3">DSM 25660</strain>
    </source>
</reference>
<feature type="transmembrane region" description="Helical" evidence="1">
    <location>
        <begin position="43"/>
        <end position="61"/>
    </location>
</feature>
<keyword evidence="1" id="KW-0472">Membrane</keyword>
<gene>
    <name evidence="2" type="ORF">SAMN05444377_11537</name>
</gene>
<proteinExistence type="predicted"/>
<sequence>MRLPFYLILLITGFILLRLVYVVRGYRRYKRSGQFRYFRNELLYTALYLCLLFGFIFWAQANNVSF</sequence>
<dbReference type="AlphaFoldDB" id="A0A1M5DIE1"/>
<name>A0A1M5DIE1_9FLAO</name>
<dbReference type="RefSeq" id="WP_143161790.1">
    <property type="nucleotide sequence ID" value="NZ_FQVQ01000015.1"/>
</dbReference>
<keyword evidence="1" id="KW-1133">Transmembrane helix</keyword>
<keyword evidence="3" id="KW-1185">Reference proteome</keyword>
<evidence type="ECO:0000313" key="3">
    <source>
        <dbReference type="Proteomes" id="UP000184147"/>
    </source>
</evidence>
<accession>A0A1M5DIE1</accession>
<organism evidence="2 3">
    <name type="scientific">Flavobacterium fontis</name>
    <dbReference type="NCBI Taxonomy" id="1124188"/>
    <lineage>
        <taxon>Bacteria</taxon>
        <taxon>Pseudomonadati</taxon>
        <taxon>Bacteroidota</taxon>
        <taxon>Flavobacteriia</taxon>
        <taxon>Flavobacteriales</taxon>
        <taxon>Flavobacteriaceae</taxon>
        <taxon>Flavobacterium</taxon>
    </lineage>
</organism>
<feature type="transmembrane region" description="Helical" evidence="1">
    <location>
        <begin position="6"/>
        <end position="23"/>
    </location>
</feature>
<protein>
    <submittedName>
        <fullName evidence="2">Uncharacterized protein</fullName>
    </submittedName>
</protein>